<dbReference type="EMBL" id="BAAAPE010000001">
    <property type="protein sequence ID" value="GAA2064141.1"/>
    <property type="molecule type" value="Genomic_DNA"/>
</dbReference>
<protein>
    <submittedName>
        <fullName evidence="1">Uncharacterized protein</fullName>
    </submittedName>
</protein>
<evidence type="ECO:0000313" key="2">
    <source>
        <dbReference type="Proteomes" id="UP001500016"/>
    </source>
</evidence>
<name>A0ABN2VJZ8_9ACTN</name>
<reference evidence="1 2" key="1">
    <citation type="journal article" date="2019" name="Int. J. Syst. Evol. Microbiol.">
        <title>The Global Catalogue of Microorganisms (GCM) 10K type strain sequencing project: providing services to taxonomists for standard genome sequencing and annotation.</title>
        <authorList>
            <consortium name="The Broad Institute Genomics Platform"/>
            <consortium name="The Broad Institute Genome Sequencing Center for Infectious Disease"/>
            <person name="Wu L."/>
            <person name="Ma J."/>
        </authorList>
    </citation>
    <scope>NUCLEOTIDE SEQUENCE [LARGE SCALE GENOMIC DNA]</scope>
    <source>
        <strain evidence="1 2">JCM 15478</strain>
    </source>
</reference>
<dbReference type="RefSeq" id="WP_344524048.1">
    <property type="nucleotide sequence ID" value="NZ_BAAAPE010000001.1"/>
</dbReference>
<accession>A0ABN2VJZ8</accession>
<comment type="caution">
    <text evidence="1">The sequence shown here is derived from an EMBL/GenBank/DDBJ whole genome shotgun (WGS) entry which is preliminary data.</text>
</comment>
<dbReference type="Proteomes" id="UP001500016">
    <property type="component" value="Unassembled WGS sequence"/>
</dbReference>
<organism evidence="1 2">
    <name type="scientific">Streptomyces albiaxialis</name>
    <dbReference type="NCBI Taxonomy" id="329523"/>
    <lineage>
        <taxon>Bacteria</taxon>
        <taxon>Bacillati</taxon>
        <taxon>Actinomycetota</taxon>
        <taxon>Actinomycetes</taxon>
        <taxon>Kitasatosporales</taxon>
        <taxon>Streptomycetaceae</taxon>
        <taxon>Streptomyces</taxon>
    </lineage>
</organism>
<keyword evidence="2" id="KW-1185">Reference proteome</keyword>
<proteinExistence type="predicted"/>
<sequence length="134" mass="14749">MAEAFVRGEDHWACGICPSRRLPLGEFDIAERPSREFPFSPEDGHRYTAAGVPVCVHPEKVGVPAGRYKSDGVPLVADLELPADVAELETYLRDMVHGAAPGVLESLLEQASREINERFPKVDSTAMLRRAFMA</sequence>
<evidence type="ECO:0000313" key="1">
    <source>
        <dbReference type="EMBL" id="GAA2064141.1"/>
    </source>
</evidence>
<gene>
    <name evidence="1" type="ORF">GCM10009801_08550</name>
</gene>